<organism evidence="2 3">
    <name type="scientific">Desmophyllum pertusum</name>
    <dbReference type="NCBI Taxonomy" id="174260"/>
    <lineage>
        <taxon>Eukaryota</taxon>
        <taxon>Metazoa</taxon>
        <taxon>Cnidaria</taxon>
        <taxon>Anthozoa</taxon>
        <taxon>Hexacorallia</taxon>
        <taxon>Scleractinia</taxon>
        <taxon>Caryophylliina</taxon>
        <taxon>Caryophylliidae</taxon>
        <taxon>Desmophyllum</taxon>
    </lineage>
</organism>
<dbReference type="Proteomes" id="UP001163046">
    <property type="component" value="Unassembled WGS sequence"/>
</dbReference>
<proteinExistence type="predicted"/>
<name>A0A9W9YKX0_9CNID</name>
<evidence type="ECO:0000313" key="3">
    <source>
        <dbReference type="Proteomes" id="UP001163046"/>
    </source>
</evidence>
<feature type="compositionally biased region" description="Polar residues" evidence="1">
    <location>
        <begin position="95"/>
        <end position="106"/>
    </location>
</feature>
<evidence type="ECO:0000256" key="1">
    <source>
        <dbReference type="SAM" id="MobiDB-lite"/>
    </source>
</evidence>
<keyword evidence="3" id="KW-1185">Reference proteome</keyword>
<comment type="caution">
    <text evidence="2">The sequence shown here is derived from an EMBL/GenBank/DDBJ whole genome shotgun (WGS) entry which is preliminary data.</text>
</comment>
<protein>
    <submittedName>
        <fullName evidence="2">Uncharacterized protein</fullName>
    </submittedName>
</protein>
<feature type="compositionally biased region" description="Polar residues" evidence="1">
    <location>
        <begin position="1"/>
        <end position="27"/>
    </location>
</feature>
<evidence type="ECO:0000313" key="2">
    <source>
        <dbReference type="EMBL" id="KAJ7355141.1"/>
    </source>
</evidence>
<gene>
    <name evidence="2" type="ORF">OS493_027932</name>
</gene>
<dbReference type="AlphaFoldDB" id="A0A9W9YKX0"/>
<feature type="region of interest" description="Disordered" evidence="1">
    <location>
        <begin position="1"/>
        <end position="106"/>
    </location>
</feature>
<dbReference type="EMBL" id="MU827327">
    <property type="protein sequence ID" value="KAJ7355141.1"/>
    <property type="molecule type" value="Genomic_DNA"/>
</dbReference>
<accession>A0A9W9YKX0</accession>
<sequence length="106" mass="11458">MCQPEKNTNNSVDSNDVCSTASPILGQSVSDVDSSEEETVKRPRRLANKKFLSDALKSDASSDDESMSDLKTAGDTTSDEKSSGEESDAERDSIHISSHQYQVGNQ</sequence>
<feature type="compositionally biased region" description="Basic and acidic residues" evidence="1">
    <location>
        <begin position="78"/>
        <end position="94"/>
    </location>
</feature>
<reference evidence="2" key="1">
    <citation type="submission" date="2023-01" db="EMBL/GenBank/DDBJ databases">
        <title>Genome assembly of the deep-sea coral Lophelia pertusa.</title>
        <authorList>
            <person name="Herrera S."/>
            <person name="Cordes E."/>
        </authorList>
    </citation>
    <scope>NUCLEOTIDE SEQUENCE</scope>
    <source>
        <strain evidence="2">USNM1676648</strain>
        <tissue evidence="2">Polyp</tissue>
    </source>
</reference>